<evidence type="ECO:0000256" key="1">
    <source>
        <dbReference type="SAM" id="Phobius"/>
    </source>
</evidence>
<evidence type="ECO:0008006" key="4">
    <source>
        <dbReference type="Google" id="ProtNLM"/>
    </source>
</evidence>
<keyword evidence="3" id="KW-1185">Reference proteome</keyword>
<proteinExistence type="predicted"/>
<protein>
    <recommendedName>
        <fullName evidence="4">DUF4149 domain-containing protein</fullName>
    </recommendedName>
</protein>
<evidence type="ECO:0000313" key="2">
    <source>
        <dbReference type="EMBL" id="GAL85913.1"/>
    </source>
</evidence>
<dbReference type="Proteomes" id="UP000030185">
    <property type="component" value="Unassembled WGS sequence"/>
</dbReference>
<feature type="transmembrane region" description="Helical" evidence="1">
    <location>
        <begin position="49"/>
        <end position="71"/>
    </location>
</feature>
<comment type="caution">
    <text evidence="2">The sequence shown here is derived from an EMBL/GenBank/DDBJ whole genome shotgun (WGS) entry which is preliminary data.</text>
</comment>
<sequence>MEKQGYRGIMLLLIFLWAGMILGISFLEAPLKFQAPNVTLGIGLGIGRLVFGALNKIELLFSIILIVLSFITRPSVKFRLLLGLLSMILLFQTTWLLPALDERAQIIIDGRIPSGGSPHIIYVVAEIIKLVSLISAGIIFFNNSLKYIQKEEVWKAS</sequence>
<dbReference type="EMBL" id="BBLT01000006">
    <property type="protein sequence ID" value="GAL85913.1"/>
    <property type="molecule type" value="Genomic_DNA"/>
</dbReference>
<dbReference type="OrthoDB" id="1098954at2"/>
<gene>
    <name evidence="2" type="ORF">MYP_3142</name>
</gene>
<name>A0A098LIE7_9BACT</name>
<dbReference type="STRING" id="153721.MYP_3142"/>
<keyword evidence="1" id="KW-1133">Transmembrane helix</keyword>
<evidence type="ECO:0000313" key="3">
    <source>
        <dbReference type="Proteomes" id="UP000030185"/>
    </source>
</evidence>
<dbReference type="eggNOG" id="ENOG5032YPC">
    <property type="taxonomic scope" value="Bacteria"/>
</dbReference>
<feature type="transmembrane region" description="Helical" evidence="1">
    <location>
        <begin position="9"/>
        <end position="29"/>
    </location>
</feature>
<dbReference type="RefSeq" id="WP_045464978.1">
    <property type="nucleotide sequence ID" value="NZ_BBLT01000006.1"/>
</dbReference>
<organism evidence="2 3">
    <name type="scientific">Sporocytophaga myxococcoides</name>
    <dbReference type="NCBI Taxonomy" id="153721"/>
    <lineage>
        <taxon>Bacteria</taxon>
        <taxon>Pseudomonadati</taxon>
        <taxon>Bacteroidota</taxon>
        <taxon>Cytophagia</taxon>
        <taxon>Cytophagales</taxon>
        <taxon>Cytophagaceae</taxon>
        <taxon>Sporocytophaga</taxon>
    </lineage>
</organism>
<keyword evidence="1" id="KW-0472">Membrane</keyword>
<accession>A0A098LIE7</accession>
<feature type="transmembrane region" description="Helical" evidence="1">
    <location>
        <begin position="120"/>
        <end position="141"/>
    </location>
</feature>
<keyword evidence="1" id="KW-0812">Transmembrane</keyword>
<reference evidence="2 3" key="1">
    <citation type="submission" date="2014-09" db="EMBL/GenBank/DDBJ databases">
        <title>Sporocytophaga myxococcoides PG-01 genome sequencing.</title>
        <authorList>
            <person name="Liu L."/>
            <person name="Gao P.J."/>
            <person name="Chen G.J."/>
            <person name="Wang L.S."/>
        </authorList>
    </citation>
    <scope>NUCLEOTIDE SEQUENCE [LARGE SCALE GENOMIC DNA]</scope>
    <source>
        <strain evidence="2 3">PG-01</strain>
    </source>
</reference>
<feature type="transmembrane region" description="Helical" evidence="1">
    <location>
        <begin position="78"/>
        <end position="100"/>
    </location>
</feature>
<dbReference type="AlphaFoldDB" id="A0A098LIE7"/>